<dbReference type="PROSITE" id="PS50850">
    <property type="entry name" value="MFS"/>
    <property type="match status" value="1"/>
</dbReference>
<feature type="transmembrane region" description="Helical" evidence="7">
    <location>
        <begin position="151"/>
        <end position="173"/>
    </location>
</feature>
<feature type="transmembrane region" description="Helical" evidence="7">
    <location>
        <begin position="321"/>
        <end position="343"/>
    </location>
</feature>
<dbReference type="Gene3D" id="1.20.1250.20">
    <property type="entry name" value="MFS general substrate transporter like domains"/>
    <property type="match status" value="2"/>
</dbReference>
<comment type="subcellular location">
    <subcellularLocation>
        <location evidence="1">Cell membrane</location>
        <topology evidence="1">Multi-pass membrane protein</topology>
    </subcellularLocation>
</comment>
<evidence type="ECO:0000313" key="9">
    <source>
        <dbReference type="EMBL" id="KGO31747.1"/>
    </source>
</evidence>
<accession>A0ABR4XQJ9</accession>
<name>A0ABR4XQJ9_9LACO</name>
<protein>
    <submittedName>
        <fullName evidence="9">Major facilitator transporter</fullName>
    </submittedName>
</protein>
<dbReference type="EMBL" id="AXCV01000225">
    <property type="protein sequence ID" value="KGO31747.1"/>
    <property type="molecule type" value="Genomic_DNA"/>
</dbReference>
<evidence type="ECO:0000256" key="2">
    <source>
        <dbReference type="ARBA" id="ARBA00022448"/>
    </source>
</evidence>
<feature type="transmembrane region" description="Helical" evidence="7">
    <location>
        <begin position="355"/>
        <end position="376"/>
    </location>
</feature>
<feature type="transmembrane region" description="Helical" evidence="7">
    <location>
        <begin position="297"/>
        <end position="315"/>
    </location>
</feature>
<dbReference type="InterPro" id="IPR050171">
    <property type="entry name" value="MFS_Transporters"/>
</dbReference>
<proteinExistence type="predicted"/>
<evidence type="ECO:0000256" key="5">
    <source>
        <dbReference type="ARBA" id="ARBA00022989"/>
    </source>
</evidence>
<evidence type="ECO:0000313" key="10">
    <source>
        <dbReference type="Proteomes" id="UP000030023"/>
    </source>
</evidence>
<keyword evidence="3" id="KW-1003">Cell membrane</keyword>
<feature type="transmembrane region" description="Helical" evidence="7">
    <location>
        <begin position="382"/>
        <end position="403"/>
    </location>
</feature>
<gene>
    <name evidence="9" type="ORF">Q757_05310</name>
</gene>
<feature type="domain" description="Major facilitator superfamily (MFS) profile" evidence="8">
    <location>
        <begin position="231"/>
        <end position="416"/>
    </location>
</feature>
<dbReference type="PANTHER" id="PTHR23517:SF10">
    <property type="entry name" value="MAJOR FACILITATOR SUPERFAMILY (MFS) PROFILE DOMAIN-CONTAINING PROTEIN"/>
    <property type="match status" value="1"/>
</dbReference>
<feature type="transmembrane region" description="Helical" evidence="7">
    <location>
        <begin position="226"/>
        <end position="246"/>
    </location>
</feature>
<evidence type="ECO:0000256" key="3">
    <source>
        <dbReference type="ARBA" id="ARBA00022475"/>
    </source>
</evidence>
<keyword evidence="2" id="KW-0813">Transport</keyword>
<comment type="caution">
    <text evidence="9">The sequence shown here is derived from an EMBL/GenBank/DDBJ whole genome shotgun (WGS) entry which is preliminary data.</text>
</comment>
<sequence>MEKTDTGADSKGAGRRPNSIDTDSCIKLFYIYLEYLIGNAGSSMTWPVTSLYVHNYLHQSFFVTGIVLMMGSIVSMLASWLAGFLFDRWHPFSSFLISLVLAFAGSIMIFFIHDWPYYVFWLLLLNIGVGMFQTLINSYGSISSFRDPKSFFSNMAIMLNVGTVIGTFFGTWIFDRLGIRGSVLLAAFFYVLMFVIAISFFNRKIAKPVISSENIKKSKRTKNSRLNYPPLLLSIGALTMMTYLTYQFWETVMSPHMVSLGMTVEQYGYLWTINGIIIILFQNLVTKITSKWSLSKSVTIGTFIFSLTFPPLIWADRFWQMVIITVILVFGEMLFSPGTTAWVSRIVPSNFQGQGMAFISASISLGRAVGPIYAGIFMDKGWVAPLFISSFVILVALDLLVFLMSKRDSNSYKPEL</sequence>
<keyword evidence="10" id="KW-1185">Reference proteome</keyword>
<evidence type="ECO:0000259" key="8">
    <source>
        <dbReference type="PROSITE" id="PS50850"/>
    </source>
</evidence>
<organism evidence="9 10">
    <name type="scientific">Oenococcus alcoholitolerans</name>
    <dbReference type="NCBI Taxonomy" id="931074"/>
    <lineage>
        <taxon>Bacteria</taxon>
        <taxon>Bacillati</taxon>
        <taxon>Bacillota</taxon>
        <taxon>Bacilli</taxon>
        <taxon>Lactobacillales</taxon>
        <taxon>Lactobacillaceae</taxon>
        <taxon>Oenococcus</taxon>
    </lineage>
</organism>
<feature type="transmembrane region" description="Helical" evidence="7">
    <location>
        <begin position="118"/>
        <end position="139"/>
    </location>
</feature>
<dbReference type="InterPro" id="IPR011701">
    <property type="entry name" value="MFS"/>
</dbReference>
<dbReference type="Pfam" id="PF07690">
    <property type="entry name" value="MFS_1"/>
    <property type="match status" value="1"/>
</dbReference>
<dbReference type="PANTHER" id="PTHR23517">
    <property type="entry name" value="RESISTANCE PROTEIN MDTM, PUTATIVE-RELATED-RELATED"/>
    <property type="match status" value="1"/>
</dbReference>
<keyword evidence="5 7" id="KW-1133">Transmembrane helix</keyword>
<dbReference type="InterPro" id="IPR020846">
    <property type="entry name" value="MFS_dom"/>
</dbReference>
<feature type="transmembrane region" description="Helical" evidence="7">
    <location>
        <begin position="61"/>
        <end position="85"/>
    </location>
</feature>
<dbReference type="Proteomes" id="UP000030023">
    <property type="component" value="Unassembled WGS sequence"/>
</dbReference>
<keyword evidence="6 7" id="KW-0472">Membrane</keyword>
<feature type="transmembrane region" description="Helical" evidence="7">
    <location>
        <begin position="266"/>
        <end position="285"/>
    </location>
</feature>
<keyword evidence="4 7" id="KW-0812">Transmembrane</keyword>
<evidence type="ECO:0000256" key="6">
    <source>
        <dbReference type="ARBA" id="ARBA00023136"/>
    </source>
</evidence>
<evidence type="ECO:0000256" key="7">
    <source>
        <dbReference type="SAM" id="Phobius"/>
    </source>
</evidence>
<evidence type="ECO:0000256" key="4">
    <source>
        <dbReference type="ARBA" id="ARBA00022692"/>
    </source>
</evidence>
<feature type="transmembrane region" description="Helical" evidence="7">
    <location>
        <begin position="92"/>
        <end position="112"/>
    </location>
</feature>
<reference evidence="9 10" key="1">
    <citation type="journal article" date="2014" name="Antonie Van Leeuwenhoek">
        <title>Oenococcus alcoholitolerans sp. nov., a lactic acid bacteria isolated from cachaca and ethanol fermentation processes.</title>
        <authorList>
            <person name="Badotti F."/>
            <person name="Moreira A.P."/>
            <person name="Tonon L.A."/>
            <person name="de Lucena B.T."/>
            <person name="Gomes Fde C."/>
            <person name="Kruger R."/>
            <person name="Thompson C.C."/>
            <person name="de Morais M.A.Jr."/>
            <person name="Rosa C.A."/>
            <person name="Thompson F.L."/>
        </authorList>
    </citation>
    <scope>NUCLEOTIDE SEQUENCE [LARGE SCALE GENOMIC DNA]</scope>
    <source>
        <strain evidence="9 10">UFRJ-M7.2.18</strain>
    </source>
</reference>
<evidence type="ECO:0000256" key="1">
    <source>
        <dbReference type="ARBA" id="ARBA00004651"/>
    </source>
</evidence>
<feature type="transmembrane region" description="Helical" evidence="7">
    <location>
        <begin position="179"/>
        <end position="201"/>
    </location>
</feature>
<dbReference type="InterPro" id="IPR036259">
    <property type="entry name" value="MFS_trans_sf"/>
</dbReference>
<dbReference type="SUPFAM" id="SSF103473">
    <property type="entry name" value="MFS general substrate transporter"/>
    <property type="match status" value="1"/>
</dbReference>